<proteinExistence type="predicted"/>
<protein>
    <submittedName>
        <fullName evidence="1">Uncharacterized protein</fullName>
    </submittedName>
</protein>
<sequence length="113" mass="12810">MVCVDAFHSIRIHLLMQSHLGRPRGRQLLFVDDSCLRGQISRVQNAFPSLKIAKQASSLVPFVLKKKIQPISNFGINRSKWKQPFTYSCSFVAVSILISLFRWSPAKVQGLQP</sequence>
<evidence type="ECO:0000313" key="3">
    <source>
        <dbReference type="Proteomes" id="UP000654075"/>
    </source>
</evidence>
<accession>A0A813H4L9</accession>
<reference evidence="1" key="1">
    <citation type="submission" date="2021-02" db="EMBL/GenBank/DDBJ databases">
        <authorList>
            <person name="Dougan E. K."/>
            <person name="Rhodes N."/>
            <person name="Thang M."/>
            <person name="Chan C."/>
        </authorList>
    </citation>
    <scope>NUCLEOTIDE SEQUENCE</scope>
</reference>
<organism evidence="1 3">
    <name type="scientific">Polarella glacialis</name>
    <name type="common">Dinoflagellate</name>
    <dbReference type="NCBI Taxonomy" id="89957"/>
    <lineage>
        <taxon>Eukaryota</taxon>
        <taxon>Sar</taxon>
        <taxon>Alveolata</taxon>
        <taxon>Dinophyceae</taxon>
        <taxon>Suessiales</taxon>
        <taxon>Suessiaceae</taxon>
        <taxon>Polarella</taxon>
    </lineage>
</organism>
<dbReference type="Proteomes" id="UP000626109">
    <property type="component" value="Unassembled WGS sequence"/>
</dbReference>
<dbReference type="EMBL" id="CAJNNW010002807">
    <property type="protein sequence ID" value="CAE8644654.1"/>
    <property type="molecule type" value="Genomic_DNA"/>
</dbReference>
<name>A0A813H4L9_POLGL</name>
<dbReference type="AlphaFoldDB" id="A0A813H4L9"/>
<evidence type="ECO:0000313" key="2">
    <source>
        <dbReference type="EMBL" id="CAE8644654.1"/>
    </source>
</evidence>
<evidence type="ECO:0000313" key="1">
    <source>
        <dbReference type="EMBL" id="CAE8632750.1"/>
    </source>
</evidence>
<keyword evidence="3" id="KW-1185">Reference proteome</keyword>
<dbReference type="Proteomes" id="UP000654075">
    <property type="component" value="Unassembled WGS sequence"/>
</dbReference>
<comment type="caution">
    <text evidence="1">The sequence shown here is derived from an EMBL/GenBank/DDBJ whole genome shotgun (WGS) entry which is preliminary data.</text>
</comment>
<dbReference type="EMBL" id="CAJNNV010030517">
    <property type="protein sequence ID" value="CAE8632750.1"/>
    <property type="molecule type" value="Genomic_DNA"/>
</dbReference>
<gene>
    <name evidence="1" type="ORF">PGLA1383_LOCUS48680</name>
    <name evidence="2" type="ORF">PGLA2088_LOCUS3243</name>
</gene>